<dbReference type="Proteomes" id="UP000595823">
    <property type="component" value="Chromosome"/>
</dbReference>
<evidence type="ECO:0000256" key="5">
    <source>
        <dbReference type="SAM" id="MobiDB-lite"/>
    </source>
</evidence>
<dbReference type="InterPro" id="IPR004995">
    <property type="entry name" value="Spore_Ger"/>
</dbReference>
<dbReference type="GO" id="GO:0005886">
    <property type="term" value="C:plasma membrane"/>
    <property type="evidence" value="ECO:0007669"/>
    <property type="project" value="UniProtKB-SubCell"/>
</dbReference>
<dbReference type="GO" id="GO:0009847">
    <property type="term" value="P:spore germination"/>
    <property type="evidence" value="ECO:0007669"/>
    <property type="project" value="UniProtKB-UniRule"/>
</dbReference>
<evidence type="ECO:0000256" key="3">
    <source>
        <dbReference type="ARBA" id="ARBA00023136"/>
    </source>
</evidence>
<proteinExistence type="inferred from homology"/>
<protein>
    <submittedName>
        <fullName evidence="7">Spore germination protein</fullName>
    </submittedName>
</protein>
<dbReference type="RefSeq" id="WP_200128132.1">
    <property type="nucleotide sequence ID" value="NZ_CP054705.1"/>
</dbReference>
<keyword evidence="6" id="KW-1133">Transmembrane helix</keyword>
<evidence type="ECO:0000256" key="1">
    <source>
        <dbReference type="ARBA" id="ARBA00004141"/>
    </source>
</evidence>
<organism evidence="7 8">
    <name type="scientific">Salicibibacter cibarius</name>
    <dbReference type="NCBI Taxonomy" id="2743000"/>
    <lineage>
        <taxon>Bacteria</taxon>
        <taxon>Bacillati</taxon>
        <taxon>Bacillota</taxon>
        <taxon>Bacilli</taxon>
        <taxon>Bacillales</taxon>
        <taxon>Bacillaceae</taxon>
        <taxon>Salicibibacter</taxon>
    </lineage>
</organism>
<gene>
    <name evidence="7" type="ORF">HUG15_07800</name>
</gene>
<evidence type="ECO:0000256" key="4">
    <source>
        <dbReference type="PIRNR" id="PIRNR005690"/>
    </source>
</evidence>
<evidence type="ECO:0000313" key="7">
    <source>
        <dbReference type="EMBL" id="QQK75494.1"/>
    </source>
</evidence>
<dbReference type="EMBL" id="CP054705">
    <property type="protein sequence ID" value="QQK75494.1"/>
    <property type="molecule type" value="Genomic_DNA"/>
</dbReference>
<dbReference type="Pfam" id="PF03323">
    <property type="entry name" value="GerA"/>
    <property type="match status" value="1"/>
</dbReference>
<dbReference type="InterPro" id="IPR050768">
    <property type="entry name" value="UPF0353/GerABKA_families"/>
</dbReference>
<keyword evidence="3 4" id="KW-0472">Membrane</keyword>
<comment type="subcellular location">
    <subcellularLocation>
        <location evidence="4">Cell membrane</location>
    </subcellularLocation>
    <subcellularLocation>
        <location evidence="1">Membrane</location>
        <topology evidence="1">Multi-pass membrane protein</topology>
    </subcellularLocation>
</comment>
<dbReference type="AlphaFoldDB" id="A0A7T7CB15"/>
<reference evidence="7 8" key="1">
    <citation type="submission" date="2020-06" db="EMBL/GenBank/DDBJ databases">
        <title>Genomic analysis of Salicibibacter sp. NKC5-3.</title>
        <authorList>
            <person name="Oh Y.J."/>
        </authorList>
    </citation>
    <scope>NUCLEOTIDE SEQUENCE [LARGE SCALE GENOMIC DNA]</scope>
    <source>
        <strain evidence="7 8">NKC5-3</strain>
    </source>
</reference>
<evidence type="ECO:0000313" key="8">
    <source>
        <dbReference type="Proteomes" id="UP000595823"/>
    </source>
</evidence>
<evidence type="ECO:0000256" key="6">
    <source>
        <dbReference type="SAM" id="Phobius"/>
    </source>
</evidence>
<dbReference type="PANTHER" id="PTHR22550:SF5">
    <property type="entry name" value="LEUCINE ZIPPER PROTEIN 4"/>
    <property type="match status" value="1"/>
</dbReference>
<evidence type="ECO:0000256" key="2">
    <source>
        <dbReference type="ARBA" id="ARBA00005278"/>
    </source>
</evidence>
<comment type="similarity">
    <text evidence="2 4">Belongs to the GerABKA family.</text>
</comment>
<feature type="transmembrane region" description="Helical" evidence="6">
    <location>
        <begin position="439"/>
        <end position="460"/>
    </location>
</feature>
<keyword evidence="6" id="KW-0812">Transmembrane</keyword>
<accession>A0A7T7CB15</accession>
<feature type="transmembrane region" description="Helical" evidence="6">
    <location>
        <begin position="397"/>
        <end position="427"/>
    </location>
</feature>
<feature type="transmembrane region" description="Helical" evidence="6">
    <location>
        <begin position="358"/>
        <end position="376"/>
    </location>
</feature>
<dbReference type="PANTHER" id="PTHR22550">
    <property type="entry name" value="SPORE GERMINATION PROTEIN"/>
    <property type="match status" value="1"/>
</dbReference>
<dbReference type="PIRSF" id="PIRSF005690">
    <property type="entry name" value="GerBA"/>
    <property type="match status" value="1"/>
</dbReference>
<feature type="compositionally biased region" description="Basic and acidic residues" evidence="5">
    <location>
        <begin position="506"/>
        <end position="525"/>
    </location>
</feature>
<dbReference type="KEGG" id="scia:HUG15_07800"/>
<sequence>MIKFAKRRFQKRNNGLPLASNLSTYQQFAPLANDIKKNETYINERFGESSDVNIHSFQLPLNENEYIEALLVYINAFIDDHSVSRYILEPVKTFHTFTLNEESSITTIKNRINVSEIQEEADLNRCIDEVLHHQALLMIDGASAGLLMNVSGFEKRSLEEPFTETSVKGPHIGFIESIEDNLALLRRHIQHPALRVHMFQLGTLSQTKVAVTYMDGIVKPGIINEINKRLQKIDVDSVNNAGHLEQMIEDHPYTIFPTIANSERPDRTAMQLLDGHFAIFVDGDPITLVAPNLFMEAFHGVEDYSSRPYYASFVRLLRIGGFLISITLPASFIAAVNFHKEIIPSEMISGMSASREVVPFPVGMEIFIMIILFEIVREAGIRMPQPIGQAVSIVGALIVGEVSVTAGLVGAPTIIVVAVSVLASFAITRVADVMGILRLALLLPAGLFGAYGLLLSLLGLATHMFSLQSFGVGYMAPLAPFHFRDWGDTFIRLPIQWRRTRPQSIPHEKKEKIKRLPIDDKGDHP</sequence>
<feature type="region of interest" description="Disordered" evidence="5">
    <location>
        <begin position="504"/>
        <end position="525"/>
    </location>
</feature>
<keyword evidence="8" id="KW-1185">Reference proteome</keyword>
<name>A0A7T7CB15_9BACI</name>
<feature type="transmembrane region" description="Helical" evidence="6">
    <location>
        <begin position="316"/>
        <end position="338"/>
    </location>
</feature>